<protein>
    <submittedName>
        <fullName evidence="1">Uncharacterized protein</fullName>
    </submittedName>
</protein>
<dbReference type="EMBL" id="VSRR010087098">
    <property type="protein sequence ID" value="MPC91247.1"/>
    <property type="molecule type" value="Genomic_DNA"/>
</dbReference>
<dbReference type="Proteomes" id="UP000324222">
    <property type="component" value="Unassembled WGS sequence"/>
</dbReference>
<accession>A0A5B7JCZ9</accession>
<keyword evidence="2" id="KW-1185">Reference proteome</keyword>
<sequence length="22" mass="2605">MRGRARGWAGCQGCKVWEFRLH</sequence>
<reference evidence="1 2" key="1">
    <citation type="submission" date="2019-05" db="EMBL/GenBank/DDBJ databases">
        <title>Another draft genome of Portunus trituberculatus and its Hox gene families provides insights of decapod evolution.</title>
        <authorList>
            <person name="Jeong J.-H."/>
            <person name="Song I."/>
            <person name="Kim S."/>
            <person name="Choi T."/>
            <person name="Kim D."/>
            <person name="Ryu S."/>
            <person name="Kim W."/>
        </authorList>
    </citation>
    <scope>NUCLEOTIDE SEQUENCE [LARGE SCALE GENOMIC DNA]</scope>
    <source>
        <tissue evidence="1">Muscle</tissue>
    </source>
</reference>
<evidence type="ECO:0000313" key="1">
    <source>
        <dbReference type="EMBL" id="MPC91247.1"/>
    </source>
</evidence>
<comment type="caution">
    <text evidence="1">The sequence shown here is derived from an EMBL/GenBank/DDBJ whole genome shotgun (WGS) entry which is preliminary data.</text>
</comment>
<name>A0A5B7JCZ9_PORTR</name>
<organism evidence="1 2">
    <name type="scientific">Portunus trituberculatus</name>
    <name type="common">Swimming crab</name>
    <name type="synonym">Neptunus trituberculatus</name>
    <dbReference type="NCBI Taxonomy" id="210409"/>
    <lineage>
        <taxon>Eukaryota</taxon>
        <taxon>Metazoa</taxon>
        <taxon>Ecdysozoa</taxon>
        <taxon>Arthropoda</taxon>
        <taxon>Crustacea</taxon>
        <taxon>Multicrustacea</taxon>
        <taxon>Malacostraca</taxon>
        <taxon>Eumalacostraca</taxon>
        <taxon>Eucarida</taxon>
        <taxon>Decapoda</taxon>
        <taxon>Pleocyemata</taxon>
        <taxon>Brachyura</taxon>
        <taxon>Eubrachyura</taxon>
        <taxon>Portunoidea</taxon>
        <taxon>Portunidae</taxon>
        <taxon>Portuninae</taxon>
        <taxon>Portunus</taxon>
    </lineage>
</organism>
<evidence type="ECO:0000313" key="2">
    <source>
        <dbReference type="Proteomes" id="UP000324222"/>
    </source>
</evidence>
<proteinExistence type="predicted"/>
<dbReference type="AlphaFoldDB" id="A0A5B7JCZ9"/>
<gene>
    <name evidence="1" type="ORF">E2C01_086271</name>
</gene>